<feature type="transmembrane region" description="Helical" evidence="1">
    <location>
        <begin position="83"/>
        <end position="105"/>
    </location>
</feature>
<dbReference type="SUPFAM" id="SSF55073">
    <property type="entry name" value="Nucleotide cyclase"/>
    <property type="match status" value="1"/>
</dbReference>
<dbReference type="NCBIfam" id="TIGR00229">
    <property type="entry name" value="sensory_box"/>
    <property type="match status" value="1"/>
</dbReference>
<dbReference type="CDD" id="cd01948">
    <property type="entry name" value="EAL"/>
    <property type="match status" value="1"/>
</dbReference>
<dbReference type="SMART" id="SM00267">
    <property type="entry name" value="GGDEF"/>
    <property type="match status" value="1"/>
</dbReference>
<dbReference type="RefSeq" id="WP_142831050.1">
    <property type="nucleotide sequence ID" value="NZ_CP117268.1"/>
</dbReference>
<dbReference type="Gene3D" id="3.30.70.270">
    <property type="match status" value="1"/>
</dbReference>
<feature type="transmembrane region" description="Helical" evidence="1">
    <location>
        <begin position="16"/>
        <end position="35"/>
    </location>
</feature>
<dbReference type="CDD" id="cd01949">
    <property type="entry name" value="GGDEF"/>
    <property type="match status" value="1"/>
</dbReference>
<geneLocation type="plasmid" evidence="8 9">
    <name>unnamed1</name>
</geneLocation>
<name>A0ABY8INS0_9HYPH</name>
<dbReference type="Proteomes" id="UP000318939">
    <property type="component" value="Plasmid unnamed1"/>
</dbReference>
<keyword evidence="1" id="KW-1133">Transmembrane helix</keyword>
<dbReference type="InterPro" id="IPR000160">
    <property type="entry name" value="GGDEF_dom"/>
</dbReference>
<sequence length="935" mass="101740">MFRVLTCLSGEHDLRLVVLAGILCFLSSYVAMMLLQRAQKTGGIARGIWLATAGVAGGFGIWSTHFIAMLAYDPGVVVGYEAYRTFLSLLIAVATTGASVATATYLRSRAGFLAGGSLFALGVGAMHFLGMSAIEFPGKITWDRDLIAASLLLGCLFSMAGFSVAYQCGNSLRSKLLSASMLTLGVVSLHFTAMGGVNIVPAAVQLDRFNLLSPIVMIVTIASVSLSLLASGLAAALFAVRAENAASASNANFKMLIEGVTDYAIYMLGLQGHVSSWNAGAERASGYTAAEIVGKHFAIFYSQKDRHNGIPATALDIARTRDKFEGEYWYYRKDGTCFWAHVVINPIFADNGELAGYAKIIRDKTIHKADADRLAAVMRNLDVALQNMSQGICLFDANECLVLANERYSEIFGFPPGFIVPGLRYRDIVERGYSLTDASPDVYGPKASHHYDRNMAVVRGGEHGAIIHRLSSGTSVQANYNTMESGAWVVTFEDITARLLSEEKISFMASHDGLTGLANRAEFNASLAQELVLARRTAAQLAVIVIDLDKFKEINDQHGHATGDQVLSVLADRMTAMLDDDEFVARFGGDEFAAVKRFTEMVELHDFLARLEACLCAEIHVEGFEIKPGASMGIALYPQDADSAELLLGNADLAMYRAKGALRQSVCFYETAMDEAARGRRALANDLWAAVEKKQFHLHYQVQKSVMTGAVTGYEALLRWNHPDRGNVPPMDFIVLAEECGAILPIGEWVLREACREAARWQQPHKIAVNLSPVQLMNTDIAALVHTVLLDTGLNPARLELEITETSIITDKDRALHALRQIKQLGVSIAIDDFGTGYSSLETLRAFPFDKIKLDRSFMDQVETSPQAKAIVRAILALGQSLEVPVLAEGVETRVQLDILLSEGCNEAQGYFLGRPKPMHEDADADQTITPEMAA</sequence>
<feature type="domain" description="EAL" evidence="5">
    <location>
        <begin position="680"/>
        <end position="930"/>
    </location>
</feature>
<dbReference type="InterPro" id="IPR001610">
    <property type="entry name" value="PAC"/>
</dbReference>
<reference evidence="8 9" key="2">
    <citation type="journal article" date="2023" name="MicrobiologyOpen">
        <title>Genomics of the tumorigenes clade of the family Rhizobiaceae and description of Rhizobium rhododendri sp. nov.</title>
        <authorList>
            <person name="Kuzmanovic N."/>
            <person name="diCenzo G.C."/>
            <person name="Bunk B."/>
            <person name="Sproeer C."/>
            <person name="Fruehling A."/>
            <person name="Neumann-Schaal M."/>
            <person name="Overmann J."/>
            <person name="Smalla K."/>
        </authorList>
    </citation>
    <scope>NUCLEOTIDE SEQUENCE [LARGE SCALE GENOMIC DNA]</scope>
    <source>
        <strain evidence="9">rho-6.2</strain>
        <plasmid evidence="8 9">unnamed1</plasmid>
    </source>
</reference>
<keyword evidence="9" id="KW-1185">Reference proteome</keyword>
<dbReference type="SMART" id="SM00091">
    <property type="entry name" value="PAS"/>
    <property type="match status" value="2"/>
</dbReference>
<evidence type="ECO:0000259" key="4">
    <source>
        <dbReference type="PROSITE" id="PS50113"/>
    </source>
</evidence>
<organism evidence="8 9">
    <name type="scientific">Rhizobium rhododendri</name>
    <dbReference type="NCBI Taxonomy" id="2506430"/>
    <lineage>
        <taxon>Bacteria</taxon>
        <taxon>Pseudomonadati</taxon>
        <taxon>Pseudomonadota</taxon>
        <taxon>Alphaproteobacteria</taxon>
        <taxon>Hyphomicrobiales</taxon>
        <taxon>Rhizobiaceae</taxon>
        <taxon>Rhizobium/Agrobacterium group</taxon>
        <taxon>Rhizobium</taxon>
    </lineage>
</organism>
<dbReference type="InterPro" id="IPR052155">
    <property type="entry name" value="Biofilm_reg_signaling"/>
</dbReference>
<feature type="transmembrane region" description="Helical" evidence="1">
    <location>
        <begin position="112"/>
        <end position="134"/>
    </location>
</feature>
<dbReference type="InterPro" id="IPR029787">
    <property type="entry name" value="Nucleotide_cyclase"/>
</dbReference>
<dbReference type="Gene3D" id="3.20.20.450">
    <property type="entry name" value="EAL domain"/>
    <property type="match status" value="1"/>
</dbReference>
<dbReference type="SUPFAM" id="SSF141868">
    <property type="entry name" value="EAL domain-like"/>
    <property type="match status" value="1"/>
</dbReference>
<dbReference type="PANTHER" id="PTHR44757">
    <property type="entry name" value="DIGUANYLATE CYCLASE DGCP"/>
    <property type="match status" value="1"/>
</dbReference>
<dbReference type="SMART" id="SM00052">
    <property type="entry name" value="EAL"/>
    <property type="match status" value="1"/>
</dbReference>
<dbReference type="EMBL" id="CP117268">
    <property type="protein sequence ID" value="WFS25101.1"/>
    <property type="molecule type" value="Genomic_DNA"/>
</dbReference>
<dbReference type="PROSITE" id="PS50924">
    <property type="entry name" value="MHYT"/>
    <property type="match status" value="1"/>
</dbReference>
<dbReference type="Pfam" id="PF12860">
    <property type="entry name" value="PAS_7"/>
    <property type="match status" value="1"/>
</dbReference>
<dbReference type="PROSITE" id="PS50112">
    <property type="entry name" value="PAS"/>
    <property type="match status" value="1"/>
</dbReference>
<feature type="transmembrane region" description="Helical" evidence="1">
    <location>
        <begin position="47"/>
        <end position="71"/>
    </location>
</feature>
<evidence type="ECO:0000259" key="3">
    <source>
        <dbReference type="PROSITE" id="PS50112"/>
    </source>
</evidence>
<feature type="transmembrane region" description="Helical" evidence="1">
    <location>
        <begin position="215"/>
        <end position="240"/>
    </location>
</feature>
<protein>
    <submittedName>
        <fullName evidence="8">EAL domain-containing protein</fullName>
    </submittedName>
</protein>
<feature type="domain" description="MHYT" evidence="7">
    <location>
        <begin position="12"/>
        <end position="200"/>
    </location>
</feature>
<feature type="domain" description="GGDEF" evidence="6">
    <location>
        <begin position="539"/>
        <end position="671"/>
    </location>
</feature>
<evidence type="ECO:0000259" key="5">
    <source>
        <dbReference type="PROSITE" id="PS50883"/>
    </source>
</evidence>
<dbReference type="PROSITE" id="PS50883">
    <property type="entry name" value="EAL"/>
    <property type="match status" value="1"/>
</dbReference>
<feature type="transmembrane region" description="Helical" evidence="1">
    <location>
        <begin position="146"/>
        <end position="169"/>
    </location>
</feature>
<dbReference type="Pfam" id="PF03707">
    <property type="entry name" value="MHYT"/>
    <property type="match status" value="2"/>
</dbReference>
<dbReference type="Pfam" id="PF13426">
    <property type="entry name" value="PAS_9"/>
    <property type="match status" value="1"/>
</dbReference>
<dbReference type="SUPFAM" id="SSF55785">
    <property type="entry name" value="PYP-like sensor domain (PAS domain)"/>
    <property type="match status" value="2"/>
</dbReference>
<dbReference type="InterPro" id="IPR005330">
    <property type="entry name" value="MHYT_dom"/>
</dbReference>
<feature type="domain" description="PAC" evidence="4">
    <location>
        <begin position="324"/>
        <end position="376"/>
    </location>
</feature>
<feature type="region of interest" description="Disordered" evidence="2">
    <location>
        <begin position="913"/>
        <end position="935"/>
    </location>
</feature>
<dbReference type="Gene3D" id="3.30.450.20">
    <property type="entry name" value="PAS domain"/>
    <property type="match status" value="2"/>
</dbReference>
<dbReference type="PANTHER" id="PTHR44757:SF2">
    <property type="entry name" value="BIOFILM ARCHITECTURE MAINTENANCE PROTEIN MBAA"/>
    <property type="match status" value="1"/>
</dbReference>
<dbReference type="InterPro" id="IPR035919">
    <property type="entry name" value="EAL_sf"/>
</dbReference>
<dbReference type="Pfam" id="PF00563">
    <property type="entry name" value="EAL"/>
    <property type="match status" value="1"/>
</dbReference>
<evidence type="ECO:0000256" key="1">
    <source>
        <dbReference type="PROSITE-ProRule" id="PRU00244"/>
    </source>
</evidence>
<dbReference type="InterPro" id="IPR035965">
    <property type="entry name" value="PAS-like_dom_sf"/>
</dbReference>
<dbReference type="CDD" id="cd00130">
    <property type="entry name" value="PAS"/>
    <property type="match status" value="1"/>
</dbReference>
<evidence type="ECO:0000259" key="7">
    <source>
        <dbReference type="PROSITE" id="PS50924"/>
    </source>
</evidence>
<dbReference type="InterPro" id="IPR000014">
    <property type="entry name" value="PAS"/>
</dbReference>
<dbReference type="InterPro" id="IPR043128">
    <property type="entry name" value="Rev_trsase/Diguanyl_cyclase"/>
</dbReference>
<dbReference type="PROSITE" id="PS50887">
    <property type="entry name" value="GGDEF"/>
    <property type="match status" value="1"/>
</dbReference>
<proteinExistence type="predicted"/>
<evidence type="ECO:0000256" key="2">
    <source>
        <dbReference type="SAM" id="MobiDB-lite"/>
    </source>
</evidence>
<dbReference type="PROSITE" id="PS50113">
    <property type="entry name" value="PAC"/>
    <property type="match status" value="1"/>
</dbReference>
<keyword evidence="1" id="KW-0812">Transmembrane</keyword>
<dbReference type="NCBIfam" id="TIGR00254">
    <property type="entry name" value="GGDEF"/>
    <property type="match status" value="1"/>
</dbReference>
<evidence type="ECO:0000259" key="6">
    <source>
        <dbReference type="PROSITE" id="PS50887"/>
    </source>
</evidence>
<reference evidence="8 9" key="1">
    <citation type="journal article" date="2019" name="Phytopathology">
        <title>A Novel Group of Rhizobium tumorigenes-Like Agrobacteria Associated with Crown Gall Disease of Rhododendron and Blueberry.</title>
        <authorList>
            <person name="Kuzmanovic N."/>
            <person name="Behrens P."/>
            <person name="Idczak E."/>
            <person name="Wagner S."/>
            <person name="Gotz M."/>
            <person name="Sproer C."/>
            <person name="Bunk B."/>
            <person name="Overmann J."/>
            <person name="Smalla K."/>
        </authorList>
    </citation>
    <scope>NUCLEOTIDE SEQUENCE [LARGE SCALE GENOMIC DNA]</scope>
    <source>
        <strain evidence="9">rho-6.2</strain>
    </source>
</reference>
<accession>A0ABY8INS0</accession>
<dbReference type="SMART" id="SM00086">
    <property type="entry name" value="PAC"/>
    <property type="match status" value="1"/>
</dbReference>
<keyword evidence="8" id="KW-0614">Plasmid</keyword>
<evidence type="ECO:0000313" key="8">
    <source>
        <dbReference type="EMBL" id="WFS25101.1"/>
    </source>
</evidence>
<evidence type="ECO:0000313" key="9">
    <source>
        <dbReference type="Proteomes" id="UP000318939"/>
    </source>
</evidence>
<feature type="transmembrane region" description="Helical" evidence="1">
    <location>
        <begin position="181"/>
        <end position="203"/>
    </location>
</feature>
<keyword evidence="1" id="KW-0472">Membrane</keyword>
<dbReference type="InterPro" id="IPR001633">
    <property type="entry name" value="EAL_dom"/>
</dbReference>
<dbReference type="InterPro" id="IPR000700">
    <property type="entry name" value="PAS-assoc_C"/>
</dbReference>
<dbReference type="Pfam" id="PF00990">
    <property type="entry name" value="GGDEF"/>
    <property type="match status" value="1"/>
</dbReference>
<gene>
    <name evidence="8" type="ORF">PR018_22755</name>
</gene>
<feature type="domain" description="PAS" evidence="3">
    <location>
        <begin position="249"/>
        <end position="295"/>
    </location>
</feature>